<dbReference type="GO" id="GO:0016787">
    <property type="term" value="F:hydrolase activity"/>
    <property type="evidence" value="ECO:0007669"/>
    <property type="project" value="UniProtKB-KW"/>
</dbReference>
<comment type="caution">
    <text evidence="5">The sequence shown here is derived from an EMBL/GenBank/DDBJ whole genome shotgun (WGS) entry which is preliminary data.</text>
</comment>
<dbReference type="Proteomes" id="UP000035760">
    <property type="component" value="Unassembled WGS sequence"/>
</dbReference>
<dbReference type="SMART" id="SM00490">
    <property type="entry name" value="HELICc"/>
    <property type="match status" value="1"/>
</dbReference>
<dbReference type="InterPro" id="IPR049730">
    <property type="entry name" value="SNF2/RAD54-like_C"/>
</dbReference>
<evidence type="ECO:0000313" key="6">
    <source>
        <dbReference type="Proteomes" id="UP000035760"/>
    </source>
</evidence>
<keyword evidence="2 5" id="KW-0347">Helicase</keyword>
<dbReference type="InterPro" id="IPR000330">
    <property type="entry name" value="SNF2_N"/>
</dbReference>
<feature type="domain" description="Helicase C-terminal" evidence="4">
    <location>
        <begin position="856"/>
        <end position="1012"/>
    </location>
</feature>
<dbReference type="PROSITE" id="PS51192">
    <property type="entry name" value="HELICASE_ATP_BIND_1"/>
    <property type="match status" value="1"/>
</dbReference>
<dbReference type="Pfam" id="PF00176">
    <property type="entry name" value="SNF2-rel_dom"/>
    <property type="match status" value="1"/>
</dbReference>
<evidence type="ECO:0000256" key="1">
    <source>
        <dbReference type="ARBA" id="ARBA00022801"/>
    </source>
</evidence>
<name>W6MD00_9GAMM</name>
<dbReference type="InterPro" id="IPR027417">
    <property type="entry name" value="P-loop_NTPase"/>
</dbReference>
<accession>W6MD00</accession>
<feature type="domain" description="Helicase ATP-binding" evidence="3">
    <location>
        <begin position="568"/>
        <end position="730"/>
    </location>
</feature>
<dbReference type="PROSITE" id="PS51194">
    <property type="entry name" value="HELICASE_CTER"/>
    <property type="match status" value="1"/>
</dbReference>
<evidence type="ECO:0000259" key="4">
    <source>
        <dbReference type="PROSITE" id="PS51194"/>
    </source>
</evidence>
<dbReference type="PANTHER" id="PTHR10799">
    <property type="entry name" value="SNF2/RAD54 HELICASE FAMILY"/>
    <property type="match status" value="1"/>
</dbReference>
<dbReference type="InterPro" id="IPR014001">
    <property type="entry name" value="Helicase_ATP-bd"/>
</dbReference>
<dbReference type="CDD" id="cd18012">
    <property type="entry name" value="DEXQc_arch_SWI2_SNF2"/>
    <property type="match status" value="1"/>
</dbReference>
<keyword evidence="2 5" id="KW-0547">Nucleotide-binding</keyword>
<dbReference type="SMART" id="SM00487">
    <property type="entry name" value="DEXDc"/>
    <property type="match status" value="1"/>
</dbReference>
<dbReference type="InterPro" id="IPR022138">
    <property type="entry name" value="DUF3670"/>
</dbReference>
<dbReference type="InterPro" id="IPR001650">
    <property type="entry name" value="Helicase_C-like"/>
</dbReference>
<dbReference type="InterPro" id="IPR038718">
    <property type="entry name" value="SNF2-like_sf"/>
</dbReference>
<dbReference type="AlphaFoldDB" id="W6MD00"/>
<protein>
    <submittedName>
        <fullName evidence="5">Helicase (SNF2 family)</fullName>
    </submittedName>
</protein>
<dbReference type="Pfam" id="PF00271">
    <property type="entry name" value="Helicase_C"/>
    <property type="match status" value="1"/>
</dbReference>
<reference evidence="5" key="1">
    <citation type="submission" date="2013-07" db="EMBL/GenBank/DDBJ databases">
        <authorList>
            <person name="McIlroy S."/>
        </authorList>
    </citation>
    <scope>NUCLEOTIDE SEQUENCE [LARGE SCALE GENOMIC DNA]</scope>
    <source>
        <strain evidence="5">Run_A_D11</strain>
    </source>
</reference>
<evidence type="ECO:0000313" key="5">
    <source>
        <dbReference type="EMBL" id="CDI02353.1"/>
    </source>
</evidence>
<evidence type="ECO:0000259" key="3">
    <source>
        <dbReference type="PROSITE" id="PS51192"/>
    </source>
</evidence>
<keyword evidence="2 5" id="KW-0067">ATP-binding</keyword>
<dbReference type="EMBL" id="CBTJ020000036">
    <property type="protein sequence ID" value="CDI02353.1"/>
    <property type="molecule type" value="Genomic_DNA"/>
</dbReference>
<dbReference type="SUPFAM" id="SSF52540">
    <property type="entry name" value="P-loop containing nucleoside triphosphate hydrolases"/>
    <property type="match status" value="2"/>
</dbReference>
<sequence>MRILHAAFHKGCLRFWAESAPQEALAPDQPATAARYPYRTDSAALRDCLRQAGLSLPTDGPAASEQIIWLPTQGGVPLPSSPLVAEPPKSRKPLILSPWKIPILTLPPADAISLLAAVRARPTLGPGISAGDDLRYWGEALYLAGALVYRQQVLPDLVERGRGAYWACWTPILLGEDGGRLEQLARAMPPAARAIGSDHRALPDSAARVVLREFLNWMVDHLVRQAAIRPTGRMGAKAAHLHGQWLQALRQPDGALQGDKTELRQLAKQIRDWQQPLLRLVNAPYRLCFRLEEPGLEQDADPSALFFPDAATEWRVHYLLQARDDPSLLVSADAVWKPQRGTGAGLKTLGPKAREGLLASLGQAASLCPAIESSLRESAPVGYALDSAGAFHFLGEEASLLEQNGFGVLLPAGLVGKRRVRLTAQTKIKPRFESKAGLTLDKVLAVEWDIVLGDTGLTAKELLALAKLKAPLVRVRGQWVQLSAAEIQAALELQRQGEKALTGRELLRLALGAEDVGGLAVSSVTADGPLGELLSGLAQGDQIAPLPLPSGLSATLRPYQERGYAWLDFLTRWGLGACLADDMGLGKTVQTLALLQRLREVGEPRPALLVCPTSLLGNWRKEASRFTPQLAVMTHHGAGRDKDETFVQQAREHALVLSSYGLLHRDLSLFQGVEWAVVILDEAQNIKNAETKQAKAARALRAERRIALTGTPVENNIGDLWSIQDFLNPGFLGHAARFKREFFIPVQVQRDERVMERLQRLTGPFILRRLKTDRAIIQDLPDKLEMKVYCTLSKEQATLYAAAVQQVEAALESADGIDRRALILSTLLRLKQICNHPAHYLADHSPLPGRSGKLARLTEMLEEIQAMSERTLIFTQFAEMGQLLRNHLQEHLAQEVLFLHGGLTKTRRDQMVERFQGENGPPVFILSIKAGGVGLNLTRANHVFHFDRWWNPAVENQATDRAFRIGQSRQVEVHKFICVGTVEERIDELIERKQSLAEKIVGSGEAWLTELSTHELKDLFRLRDEAVEE</sequence>
<dbReference type="Gene3D" id="3.40.50.300">
    <property type="entry name" value="P-loop containing nucleotide triphosphate hydrolases"/>
    <property type="match status" value="1"/>
</dbReference>
<dbReference type="FunFam" id="3.40.50.300:FF:000533">
    <property type="entry name" value="Helicase, Snf2 family"/>
    <property type="match status" value="1"/>
</dbReference>
<dbReference type="GO" id="GO:0005524">
    <property type="term" value="F:ATP binding"/>
    <property type="evidence" value="ECO:0007669"/>
    <property type="project" value="InterPro"/>
</dbReference>
<reference evidence="5" key="2">
    <citation type="submission" date="2014-03" db="EMBL/GenBank/DDBJ databases">
        <title>Candidatus Competibacter-lineage genomes retrieved from metagenomes reveal functional metabolic diversity.</title>
        <authorList>
            <person name="McIlroy S.J."/>
            <person name="Albertsen M."/>
            <person name="Andresen E.K."/>
            <person name="Saunders A.M."/>
            <person name="Kristiansen R."/>
            <person name="Stokholm-Bjerregaard M."/>
            <person name="Nielsen K.L."/>
            <person name="Nielsen P.H."/>
        </authorList>
    </citation>
    <scope>NUCLEOTIDE SEQUENCE</scope>
    <source>
        <strain evidence="5">Run_A_D11</strain>
    </source>
</reference>
<proteinExistence type="predicted"/>
<dbReference type="RefSeq" id="WP_048672453.1">
    <property type="nucleotide sequence ID" value="NZ_CBTJ020000036.1"/>
</dbReference>
<gene>
    <name evidence="5" type="ORF">BN873_30017</name>
</gene>
<evidence type="ECO:0000256" key="2">
    <source>
        <dbReference type="ARBA" id="ARBA00022806"/>
    </source>
</evidence>
<keyword evidence="1" id="KW-0378">Hydrolase</keyword>
<dbReference type="Pfam" id="PF12419">
    <property type="entry name" value="DUF3670"/>
    <property type="match status" value="1"/>
</dbReference>
<dbReference type="STRING" id="1400863.BN873_30017"/>
<dbReference type="CDD" id="cd18793">
    <property type="entry name" value="SF2_C_SNF"/>
    <property type="match status" value="1"/>
</dbReference>
<keyword evidence="6" id="KW-1185">Reference proteome</keyword>
<organism evidence="5 6">
    <name type="scientific">Candidatus Competibacter denitrificans Run_A_D11</name>
    <dbReference type="NCBI Taxonomy" id="1400863"/>
    <lineage>
        <taxon>Bacteria</taxon>
        <taxon>Pseudomonadati</taxon>
        <taxon>Pseudomonadota</taxon>
        <taxon>Gammaproteobacteria</taxon>
        <taxon>Candidatus Competibacteraceae</taxon>
        <taxon>Candidatus Competibacter</taxon>
    </lineage>
</organism>
<dbReference type="GO" id="GO:0004386">
    <property type="term" value="F:helicase activity"/>
    <property type="evidence" value="ECO:0007669"/>
    <property type="project" value="UniProtKB-KW"/>
</dbReference>
<dbReference type="Gene3D" id="3.40.50.10810">
    <property type="entry name" value="Tandem AAA-ATPase domain"/>
    <property type="match status" value="1"/>
</dbReference>